<accession>A0A813XWM6</accession>
<dbReference type="PRINTS" id="PR02050">
    <property type="entry name" value="B14GALTRFASE"/>
</dbReference>
<dbReference type="Pfam" id="PF02709">
    <property type="entry name" value="Glyco_transf_7C"/>
    <property type="match status" value="1"/>
</dbReference>
<dbReference type="GO" id="GO:0016020">
    <property type="term" value="C:membrane"/>
    <property type="evidence" value="ECO:0007669"/>
    <property type="project" value="UniProtKB-SubCell"/>
</dbReference>
<evidence type="ECO:0000256" key="4">
    <source>
        <dbReference type="ARBA" id="ARBA00022676"/>
    </source>
</evidence>
<dbReference type="GO" id="GO:0005975">
    <property type="term" value="P:carbohydrate metabolic process"/>
    <property type="evidence" value="ECO:0007669"/>
    <property type="project" value="InterPro"/>
</dbReference>
<keyword evidence="4 11" id="KW-0328">Glycosyltransferase</keyword>
<evidence type="ECO:0000313" key="16">
    <source>
        <dbReference type="Proteomes" id="UP000663829"/>
    </source>
</evidence>
<evidence type="ECO:0000256" key="1">
    <source>
        <dbReference type="ARBA" id="ARBA00004606"/>
    </source>
</evidence>
<dbReference type="Proteomes" id="UP000663829">
    <property type="component" value="Unassembled WGS sequence"/>
</dbReference>
<evidence type="ECO:0000256" key="8">
    <source>
        <dbReference type="ARBA" id="ARBA00022989"/>
    </source>
</evidence>
<evidence type="ECO:0000256" key="5">
    <source>
        <dbReference type="ARBA" id="ARBA00022679"/>
    </source>
</evidence>
<keyword evidence="6 11" id="KW-0812">Transmembrane</keyword>
<evidence type="ECO:0000256" key="7">
    <source>
        <dbReference type="ARBA" id="ARBA00022968"/>
    </source>
</evidence>
<feature type="transmembrane region" description="Helical" evidence="11">
    <location>
        <begin position="12"/>
        <end position="31"/>
    </location>
</feature>
<keyword evidence="7 11" id="KW-0735">Signal-anchor</keyword>
<protein>
    <recommendedName>
        <fullName evidence="11">Beta-1,4-galactosyltransferase</fullName>
        <ecNumber evidence="11">2.4.1.-</ecNumber>
    </recommendedName>
</protein>
<evidence type="ECO:0000256" key="11">
    <source>
        <dbReference type="RuleBase" id="RU368121"/>
    </source>
</evidence>
<organism evidence="14 16">
    <name type="scientific">Didymodactylos carnosus</name>
    <dbReference type="NCBI Taxonomy" id="1234261"/>
    <lineage>
        <taxon>Eukaryota</taxon>
        <taxon>Metazoa</taxon>
        <taxon>Spiralia</taxon>
        <taxon>Gnathifera</taxon>
        <taxon>Rotifera</taxon>
        <taxon>Eurotatoria</taxon>
        <taxon>Bdelloidea</taxon>
        <taxon>Philodinida</taxon>
        <taxon>Philodinidae</taxon>
        <taxon>Didymodactylos</taxon>
    </lineage>
</organism>
<dbReference type="EMBL" id="CAJOBC010001215">
    <property type="protein sequence ID" value="CAF3664171.1"/>
    <property type="molecule type" value="Genomic_DNA"/>
</dbReference>
<dbReference type="InterPro" id="IPR003859">
    <property type="entry name" value="Galactosyl_T"/>
</dbReference>
<dbReference type="InterPro" id="IPR027995">
    <property type="entry name" value="Galactosyl_T_N"/>
</dbReference>
<dbReference type="EC" id="2.4.1.-" evidence="11"/>
<dbReference type="EMBL" id="CAJNOQ010001215">
    <property type="protein sequence ID" value="CAF0877478.1"/>
    <property type="molecule type" value="Genomic_DNA"/>
</dbReference>
<comment type="function">
    <text evidence="11">Catalyses the transfer of galactose onto proteins or lipids.</text>
</comment>
<keyword evidence="16" id="KW-1185">Reference proteome</keyword>
<evidence type="ECO:0000256" key="6">
    <source>
        <dbReference type="ARBA" id="ARBA00022692"/>
    </source>
</evidence>
<dbReference type="GO" id="GO:0008378">
    <property type="term" value="F:galactosyltransferase activity"/>
    <property type="evidence" value="ECO:0007669"/>
    <property type="project" value="TreeGrafter"/>
</dbReference>
<dbReference type="AlphaFoldDB" id="A0A813XWM6"/>
<name>A0A813XWM6_9BILA</name>
<keyword evidence="5 11" id="KW-0808">Transferase</keyword>
<keyword evidence="8 11" id="KW-1133">Transmembrane helix</keyword>
<evidence type="ECO:0000256" key="10">
    <source>
        <dbReference type="ARBA" id="ARBA00023180"/>
    </source>
</evidence>
<reference evidence="14" key="1">
    <citation type="submission" date="2021-02" db="EMBL/GenBank/DDBJ databases">
        <authorList>
            <person name="Nowell W R."/>
        </authorList>
    </citation>
    <scope>NUCLEOTIDE SEQUENCE</scope>
</reference>
<dbReference type="Proteomes" id="UP000681722">
    <property type="component" value="Unassembled WGS sequence"/>
</dbReference>
<evidence type="ECO:0000256" key="3">
    <source>
        <dbReference type="ARBA" id="ARBA00005735"/>
    </source>
</evidence>
<dbReference type="PANTHER" id="PTHR19300:SF57">
    <property type="entry name" value="BETA-1,4-N-ACETYLGALACTOSAMINYLTRANSFERASE"/>
    <property type="match status" value="1"/>
</dbReference>
<evidence type="ECO:0000259" key="13">
    <source>
        <dbReference type="Pfam" id="PF13733"/>
    </source>
</evidence>
<dbReference type="Pfam" id="PF13733">
    <property type="entry name" value="Glyco_transf_7N"/>
    <property type="match status" value="1"/>
</dbReference>
<evidence type="ECO:0000259" key="12">
    <source>
        <dbReference type="Pfam" id="PF02709"/>
    </source>
</evidence>
<dbReference type="GO" id="GO:0005794">
    <property type="term" value="C:Golgi apparatus"/>
    <property type="evidence" value="ECO:0007669"/>
    <property type="project" value="TreeGrafter"/>
</dbReference>
<evidence type="ECO:0000256" key="9">
    <source>
        <dbReference type="ARBA" id="ARBA00023136"/>
    </source>
</evidence>
<dbReference type="OrthoDB" id="10016069at2759"/>
<feature type="domain" description="Galactosyltransferase C-terminal" evidence="12">
    <location>
        <begin position="284"/>
        <end position="342"/>
    </location>
</feature>
<gene>
    <name evidence="14" type="ORF">GPM918_LOCUS7430</name>
    <name evidence="15" type="ORF">SRO942_LOCUS7430</name>
</gene>
<dbReference type="InterPro" id="IPR029044">
    <property type="entry name" value="Nucleotide-diphossugar_trans"/>
</dbReference>
<evidence type="ECO:0000313" key="14">
    <source>
        <dbReference type="EMBL" id="CAF0877478.1"/>
    </source>
</evidence>
<comment type="similarity">
    <text evidence="3 11">Belongs to the glycosyltransferase 7 family.</text>
</comment>
<keyword evidence="9 11" id="KW-0472">Membrane</keyword>
<comment type="pathway">
    <text evidence="2 11">Protein modification; protein glycosylation.</text>
</comment>
<feature type="domain" description="Galactosyltransferase N-terminal" evidence="13">
    <location>
        <begin position="152"/>
        <end position="262"/>
    </location>
</feature>
<evidence type="ECO:0000256" key="2">
    <source>
        <dbReference type="ARBA" id="ARBA00004922"/>
    </source>
</evidence>
<sequence length="432" mass="50434">MTPRKFPLLKKSLFRFILFSTILFIIITTLISSSFNSRQVPLIYSLSFCKNESKSLPFSIPESYLLIPYREFALRTSIACRVFKFDNPTKNLSSLHPKYSKYLNGIFPYVIPSQNITFDDIEKFYTDLSSLNYSKEAFVPRHTSFATNLTFANVPYIYKNGMWEPIEVQSYQRSAILVPLQGRHYNAKAFLLNLHAYFRRQLLTYAIFIIEQTYPMNKFNKGRLYNTAFNYIRQNKSLNITCYILHDVDLIPEHDSNYYSCETMNPKHTTSRVRQLIRGNYVKYYEFLIGGVLILTYNHYEELNGFSNLYWGWGGEDDDLALRFVQQKMCVIRPPFAVAIYTGTFESEKTLPHPKGQRNNQRFGLLLWSTIRLKTDGLHNIETLTRIVEVKRWTTFTHLKVNVDITNSKDTSLSTSKVTTTTAKLTPTTKKK</sequence>
<dbReference type="InterPro" id="IPR027791">
    <property type="entry name" value="Galactosyl_T_C"/>
</dbReference>
<proteinExistence type="inferred from homology"/>
<evidence type="ECO:0000313" key="15">
    <source>
        <dbReference type="EMBL" id="CAF3664171.1"/>
    </source>
</evidence>
<keyword evidence="10 11" id="KW-0325">Glycoprotein</keyword>
<dbReference type="PANTHER" id="PTHR19300">
    <property type="entry name" value="BETA-1,4-GALACTOSYLTRANSFERASE"/>
    <property type="match status" value="1"/>
</dbReference>
<comment type="subcellular location">
    <subcellularLocation>
        <location evidence="1">Membrane</location>
        <topology evidence="1">Single-pass type II membrane protein</topology>
    </subcellularLocation>
</comment>
<comment type="caution">
    <text evidence="14">The sequence shown here is derived from an EMBL/GenBank/DDBJ whole genome shotgun (WGS) entry which is preliminary data.</text>
</comment>
<dbReference type="UniPathway" id="UPA00378"/>
<dbReference type="Gene3D" id="3.90.550.10">
    <property type="entry name" value="Spore Coat Polysaccharide Biosynthesis Protein SpsA, Chain A"/>
    <property type="match status" value="1"/>
</dbReference>
<dbReference type="SUPFAM" id="SSF53448">
    <property type="entry name" value="Nucleotide-diphospho-sugar transferases"/>
    <property type="match status" value="1"/>
</dbReference>